<dbReference type="Proteomes" id="UP000429607">
    <property type="component" value="Unassembled WGS sequence"/>
</dbReference>
<evidence type="ECO:0000313" key="3">
    <source>
        <dbReference type="EMBL" id="KAE9320936.1"/>
    </source>
</evidence>
<dbReference type="EMBL" id="QXFV01000863">
    <property type="protein sequence ID" value="KAE9023256.1"/>
    <property type="molecule type" value="Genomic_DNA"/>
</dbReference>
<comment type="caution">
    <text evidence="3">The sequence shown here is derived from an EMBL/GenBank/DDBJ whole genome shotgun (WGS) entry which is preliminary data.</text>
</comment>
<evidence type="ECO:0000313" key="5">
    <source>
        <dbReference type="Proteomes" id="UP000434957"/>
    </source>
</evidence>
<evidence type="ECO:0000313" key="2">
    <source>
        <dbReference type="EMBL" id="KAE9037009.1"/>
    </source>
</evidence>
<dbReference type="Proteomes" id="UP000435112">
    <property type="component" value="Unassembled WGS sequence"/>
</dbReference>
<dbReference type="Proteomes" id="UP000434957">
    <property type="component" value="Unassembled WGS sequence"/>
</dbReference>
<name>A0A6A4ELI5_9STRA</name>
<dbReference type="AlphaFoldDB" id="A0A6A4ELI5"/>
<evidence type="ECO:0000313" key="1">
    <source>
        <dbReference type="EMBL" id="KAE9023256.1"/>
    </source>
</evidence>
<keyword evidence="5" id="KW-1185">Reference proteome</keyword>
<dbReference type="OrthoDB" id="128436at2759"/>
<protein>
    <submittedName>
        <fullName evidence="3">Uncharacterized protein</fullName>
    </submittedName>
</protein>
<proteinExistence type="predicted"/>
<accession>A0A6A4ELI5</accession>
<reference evidence="3 5" key="1">
    <citation type="submission" date="2018-08" db="EMBL/GenBank/DDBJ databases">
        <title>Genomic investigation of the strawberry pathogen Phytophthora fragariae indicates pathogenicity is determined by transcriptional variation in three key races.</title>
        <authorList>
            <person name="Adams T.M."/>
            <person name="Armitage A.D."/>
            <person name="Sobczyk M.K."/>
            <person name="Bates H.J."/>
            <person name="Dunwell J.M."/>
            <person name="Nellist C.F."/>
            <person name="Harrison R.J."/>
        </authorList>
    </citation>
    <scope>NUCLEOTIDE SEQUENCE [LARGE SCALE GENOMIC DNA]</scope>
    <source>
        <strain evidence="1 4">SCRP249</strain>
        <strain evidence="2 6">SCRP324</strain>
        <strain evidence="3 5">SCRP333</strain>
    </source>
</reference>
<gene>
    <name evidence="1" type="ORF">PR001_g12956</name>
    <name evidence="2" type="ORF">PR002_g6794</name>
    <name evidence="3" type="ORF">PR003_g17589</name>
</gene>
<dbReference type="EMBL" id="QXFT01001356">
    <property type="protein sequence ID" value="KAE9320936.1"/>
    <property type="molecule type" value="Genomic_DNA"/>
</dbReference>
<sequence>MTYDSGASIVANRELPNRFKGSKRNIKRRSAIIPNQPTTLSLYEILADNPNVPLSGLIIAFVSAKLRLFRDCYLVESKIVTHLHASDA</sequence>
<organism evidence="3 5">
    <name type="scientific">Phytophthora rubi</name>
    <dbReference type="NCBI Taxonomy" id="129364"/>
    <lineage>
        <taxon>Eukaryota</taxon>
        <taxon>Sar</taxon>
        <taxon>Stramenopiles</taxon>
        <taxon>Oomycota</taxon>
        <taxon>Peronosporomycetes</taxon>
        <taxon>Peronosporales</taxon>
        <taxon>Peronosporaceae</taxon>
        <taxon>Phytophthora</taxon>
    </lineage>
</organism>
<evidence type="ECO:0000313" key="4">
    <source>
        <dbReference type="Proteomes" id="UP000429607"/>
    </source>
</evidence>
<evidence type="ECO:0000313" key="6">
    <source>
        <dbReference type="Proteomes" id="UP000435112"/>
    </source>
</evidence>
<dbReference type="EMBL" id="QXFU01000312">
    <property type="protein sequence ID" value="KAE9037009.1"/>
    <property type="molecule type" value="Genomic_DNA"/>
</dbReference>